<comment type="caution">
    <text evidence="2">The sequence shown here is derived from an EMBL/GenBank/DDBJ whole genome shotgun (WGS) entry which is preliminary data.</text>
</comment>
<keyword evidence="1" id="KW-0732">Signal</keyword>
<sequence>MITMRRILASALVVAATTLAVSSPALAKKWNHHGWGPPWAHHGGYYDRGYYDRGYYGRPVVVVRPRPPVVYYERPPVYYERPPVYYERPPVYYAPPPPVYVAPAPGISVNIPLRFD</sequence>
<organism evidence="2 3">
    <name type="scientific">Inquilinus ginsengisoli</name>
    <dbReference type="NCBI Taxonomy" id="363840"/>
    <lineage>
        <taxon>Bacteria</taxon>
        <taxon>Pseudomonadati</taxon>
        <taxon>Pseudomonadota</taxon>
        <taxon>Alphaproteobacteria</taxon>
        <taxon>Rhodospirillales</taxon>
        <taxon>Rhodospirillaceae</taxon>
        <taxon>Inquilinus</taxon>
    </lineage>
</organism>
<feature type="signal peptide" evidence="1">
    <location>
        <begin position="1"/>
        <end position="27"/>
    </location>
</feature>
<dbReference type="Proteomes" id="UP001262410">
    <property type="component" value="Unassembled WGS sequence"/>
</dbReference>
<evidence type="ECO:0000313" key="2">
    <source>
        <dbReference type="EMBL" id="MDR6292270.1"/>
    </source>
</evidence>
<keyword evidence="3" id="KW-1185">Reference proteome</keyword>
<accession>A0ABU1JUG4</accession>
<dbReference type="RefSeq" id="WP_309798221.1">
    <property type="nucleotide sequence ID" value="NZ_JAVDPW010000008.1"/>
</dbReference>
<dbReference type="EMBL" id="JAVDPW010000008">
    <property type="protein sequence ID" value="MDR6292270.1"/>
    <property type="molecule type" value="Genomic_DNA"/>
</dbReference>
<proteinExistence type="predicted"/>
<evidence type="ECO:0000313" key="3">
    <source>
        <dbReference type="Proteomes" id="UP001262410"/>
    </source>
</evidence>
<protein>
    <submittedName>
        <fullName evidence="2">Uncharacterized protein</fullName>
    </submittedName>
</protein>
<gene>
    <name evidence="2" type="ORF">E9232_004808</name>
</gene>
<feature type="chain" id="PRO_5045999608" evidence="1">
    <location>
        <begin position="28"/>
        <end position="116"/>
    </location>
</feature>
<name>A0ABU1JUG4_9PROT</name>
<reference evidence="2 3" key="1">
    <citation type="submission" date="2023-07" db="EMBL/GenBank/DDBJ databases">
        <title>Sorghum-associated microbial communities from plants grown in Nebraska, USA.</title>
        <authorList>
            <person name="Schachtman D."/>
        </authorList>
    </citation>
    <scope>NUCLEOTIDE SEQUENCE [LARGE SCALE GENOMIC DNA]</scope>
    <source>
        <strain evidence="2 3">584</strain>
    </source>
</reference>
<evidence type="ECO:0000256" key="1">
    <source>
        <dbReference type="SAM" id="SignalP"/>
    </source>
</evidence>